<comment type="caution">
    <text evidence="2">The sequence shown here is derived from an EMBL/GenBank/DDBJ whole genome shotgun (WGS) entry which is preliminary data.</text>
</comment>
<dbReference type="Proteomes" id="UP001152484">
    <property type="component" value="Unassembled WGS sequence"/>
</dbReference>
<dbReference type="Pfam" id="PF00078">
    <property type="entry name" value="RVT_1"/>
    <property type="match status" value="1"/>
</dbReference>
<reference evidence="2" key="1">
    <citation type="submission" date="2022-07" db="EMBL/GenBank/DDBJ databases">
        <authorList>
            <person name="Macas J."/>
            <person name="Novak P."/>
            <person name="Neumann P."/>
        </authorList>
    </citation>
    <scope>NUCLEOTIDE SEQUENCE</scope>
</reference>
<evidence type="ECO:0000259" key="1">
    <source>
        <dbReference type="PROSITE" id="PS50878"/>
    </source>
</evidence>
<dbReference type="AlphaFoldDB" id="A0A9P0ZD02"/>
<dbReference type="PROSITE" id="PS50878">
    <property type="entry name" value="RT_POL"/>
    <property type="match status" value="1"/>
</dbReference>
<dbReference type="CDD" id="cd01650">
    <property type="entry name" value="RT_nLTR_like"/>
    <property type="match status" value="1"/>
</dbReference>
<sequence length="348" mass="39897">MANRMKRLLDPIIAEAQSAFILGRSIVDNIVIAFEVQHFLKRKTQGKEGYMALKLNMSKAYDRVEWRFLEAVMQRLGFHSGWINLVLQCVATVLFNVQVNNEIVGPIIPTRGIRQGDPLSPYLFILIAEGLSARIREGGADRHLQGIRLARSVPTLTHLLFADDRFLFFRANEVDCTFIKMLDTYSGGSGQLVNYDKSSVRFNANVAWDDRDYLCSLLGVNEDRGGGKYLGLPSLVGRNKKEIFGYIKEKVVQRIQRWNSRFLSRARREILLKTVLQAMPQYAMNVFLLPADLCEEIERVMNAFWWRGHTFKGKGIRWRNWSDLCVPKSSGGMGFRKLRRGHTSLEAY</sequence>
<dbReference type="InterPro" id="IPR043502">
    <property type="entry name" value="DNA/RNA_pol_sf"/>
</dbReference>
<keyword evidence="3" id="KW-1185">Reference proteome</keyword>
<dbReference type="PANTHER" id="PTHR33116">
    <property type="entry name" value="REVERSE TRANSCRIPTASE ZINC-BINDING DOMAIN-CONTAINING PROTEIN-RELATED-RELATED"/>
    <property type="match status" value="1"/>
</dbReference>
<dbReference type="SUPFAM" id="SSF56672">
    <property type="entry name" value="DNA/RNA polymerases"/>
    <property type="match status" value="1"/>
</dbReference>
<dbReference type="InterPro" id="IPR000477">
    <property type="entry name" value="RT_dom"/>
</dbReference>
<evidence type="ECO:0000313" key="2">
    <source>
        <dbReference type="EMBL" id="CAH9095576.1"/>
    </source>
</evidence>
<accession>A0A9P0ZD02</accession>
<dbReference type="EMBL" id="CAMAPE010000033">
    <property type="protein sequence ID" value="CAH9095576.1"/>
    <property type="molecule type" value="Genomic_DNA"/>
</dbReference>
<organism evidence="2 3">
    <name type="scientific">Cuscuta europaea</name>
    <name type="common">European dodder</name>
    <dbReference type="NCBI Taxonomy" id="41803"/>
    <lineage>
        <taxon>Eukaryota</taxon>
        <taxon>Viridiplantae</taxon>
        <taxon>Streptophyta</taxon>
        <taxon>Embryophyta</taxon>
        <taxon>Tracheophyta</taxon>
        <taxon>Spermatophyta</taxon>
        <taxon>Magnoliopsida</taxon>
        <taxon>eudicotyledons</taxon>
        <taxon>Gunneridae</taxon>
        <taxon>Pentapetalae</taxon>
        <taxon>asterids</taxon>
        <taxon>lamiids</taxon>
        <taxon>Solanales</taxon>
        <taxon>Convolvulaceae</taxon>
        <taxon>Cuscuteae</taxon>
        <taxon>Cuscuta</taxon>
        <taxon>Cuscuta subgen. Cuscuta</taxon>
    </lineage>
</organism>
<gene>
    <name evidence="2" type="ORF">CEURO_LOCUS13160</name>
</gene>
<feature type="domain" description="Reverse transcriptase" evidence="1">
    <location>
        <begin position="1"/>
        <end position="222"/>
    </location>
</feature>
<protein>
    <recommendedName>
        <fullName evidence="1">Reverse transcriptase domain-containing protein</fullName>
    </recommendedName>
</protein>
<evidence type="ECO:0000313" key="3">
    <source>
        <dbReference type="Proteomes" id="UP001152484"/>
    </source>
</evidence>
<dbReference type="OrthoDB" id="1303938at2759"/>
<name>A0A9P0ZD02_CUSEU</name>
<dbReference type="PANTHER" id="PTHR33116:SF86">
    <property type="entry name" value="REVERSE TRANSCRIPTASE DOMAIN-CONTAINING PROTEIN"/>
    <property type="match status" value="1"/>
</dbReference>
<proteinExistence type="predicted"/>